<protein>
    <submittedName>
        <fullName evidence="2">Uncharacterized protein</fullName>
    </submittedName>
</protein>
<keyword evidence="1" id="KW-1133">Transmembrane helix</keyword>
<evidence type="ECO:0000313" key="3">
    <source>
        <dbReference type="Proteomes" id="UP000002505"/>
    </source>
</evidence>
<keyword evidence="1" id="KW-0472">Membrane</keyword>
<reference evidence="2" key="1">
    <citation type="submission" date="2009-01" db="EMBL/GenBank/DDBJ databases">
        <title>Complete sequence of plasmid2 of Arthrobacter chlorophenolicus A6.</title>
        <authorList>
            <consortium name="US DOE Joint Genome Institute"/>
            <person name="Lucas S."/>
            <person name="Copeland A."/>
            <person name="Lapidus A."/>
            <person name="Glavina del Rio T."/>
            <person name="Tice H."/>
            <person name="Bruce D."/>
            <person name="Goodwin L."/>
            <person name="Pitluck S."/>
            <person name="Goltsman E."/>
            <person name="Clum A."/>
            <person name="Larimer F."/>
            <person name="Land M."/>
            <person name="Hauser L."/>
            <person name="Kyrpides N."/>
            <person name="Mikhailova N."/>
            <person name="Jansson J."/>
            <person name="Richardson P."/>
        </authorList>
    </citation>
    <scope>NUCLEOTIDE SEQUENCE [LARGE SCALE GENOMIC DNA]</scope>
    <source>
        <strain evidence="2">A6</strain>
        <plasmid evidence="2">pACHL02</plasmid>
    </source>
</reference>
<name>B8HJ45_PSECP</name>
<sequence length="81" mass="8262">MSDPAPYSGRGSEAGRGSAMKSPRALRVLALVFTAAAVGSVVLVAVDLVVGRPAAGDLFIAFLNSLAAVALWRLHSAGRRA</sequence>
<gene>
    <name evidence="2" type="ordered locus">Achl_4492</name>
</gene>
<dbReference type="OrthoDB" id="4951702at2"/>
<evidence type="ECO:0000313" key="2">
    <source>
        <dbReference type="EMBL" id="ACL42443.1"/>
    </source>
</evidence>
<dbReference type="EMBL" id="CP001343">
    <property type="protein sequence ID" value="ACL42443.1"/>
    <property type="molecule type" value="Genomic_DNA"/>
</dbReference>
<dbReference type="RefSeq" id="WP_012623486.1">
    <property type="nucleotide sequence ID" value="NC_011881.1"/>
</dbReference>
<dbReference type="Proteomes" id="UP000002505">
    <property type="component" value="Plasmid pACHL02"/>
</dbReference>
<keyword evidence="1" id="KW-0812">Transmembrane</keyword>
<proteinExistence type="predicted"/>
<feature type="transmembrane region" description="Helical" evidence="1">
    <location>
        <begin position="25"/>
        <end position="46"/>
    </location>
</feature>
<organism evidence="2 3">
    <name type="scientific">Pseudarthrobacter chlorophenolicus (strain ATCC 700700 / DSM 12829 / CIP 107037 / JCM 12360 / KCTC 9906 / NCIMB 13794 / A6)</name>
    <name type="common">Arthrobacter chlorophenolicus</name>
    <dbReference type="NCBI Taxonomy" id="452863"/>
    <lineage>
        <taxon>Bacteria</taxon>
        <taxon>Bacillati</taxon>
        <taxon>Actinomycetota</taxon>
        <taxon>Actinomycetes</taxon>
        <taxon>Micrococcales</taxon>
        <taxon>Micrococcaceae</taxon>
        <taxon>Pseudarthrobacter</taxon>
    </lineage>
</organism>
<keyword evidence="2" id="KW-0614">Plasmid</keyword>
<accession>B8HJ45</accession>
<dbReference type="HOGENOM" id="CLU_2614347_0_0_11"/>
<feature type="transmembrane region" description="Helical" evidence="1">
    <location>
        <begin position="58"/>
        <end position="75"/>
    </location>
</feature>
<keyword evidence="3" id="KW-1185">Reference proteome</keyword>
<geneLocation type="plasmid" evidence="2 3">
    <name>pACHL02</name>
</geneLocation>
<dbReference type="KEGG" id="ach:Achl_4492"/>
<evidence type="ECO:0000256" key="1">
    <source>
        <dbReference type="SAM" id="Phobius"/>
    </source>
</evidence>
<dbReference type="AlphaFoldDB" id="B8HJ45"/>